<organism evidence="12 13">
    <name type="scientific">Austwickia chelonae NBRC 105200</name>
    <dbReference type="NCBI Taxonomy" id="1184607"/>
    <lineage>
        <taxon>Bacteria</taxon>
        <taxon>Bacillati</taxon>
        <taxon>Actinomycetota</taxon>
        <taxon>Actinomycetes</taxon>
        <taxon>Micrococcales</taxon>
        <taxon>Dermatophilaceae</taxon>
        <taxon>Austwickia</taxon>
    </lineage>
</organism>
<sequence>MTAADALPPRPRILILATGGTIAGASDSTETVDYTAGVIGVAELVQAVPDLTRIAEISHQQLWQLDSVDMDPARQLELVRQVRAQVARPDVDGVVVTHGTDTLEESAYLLDLLVGSPKPVVVVGAMRPADALGADGPVNLRHAVIVAASPSSCGLGVLVVVGEEIHAARSVGKVHTTRTNAFASPHGPLGEVVAERACYFRTPHRSSAVDGTAAAVISAVGQELPAVEVVQGRAGLPQQMLQAVLESGAAGVVYVGHGAGNVPSDVLPRLGALVDAGVVVMRASRVCSGPVTRGGAVDDDRYGFVAAGDLTPQQGRISLAVALAQSRDPRQVQKFVDTH</sequence>
<evidence type="ECO:0000256" key="4">
    <source>
        <dbReference type="ARBA" id="ARBA00049366"/>
    </source>
</evidence>
<evidence type="ECO:0000259" key="11">
    <source>
        <dbReference type="Pfam" id="PF17763"/>
    </source>
</evidence>
<dbReference type="PROSITE" id="PS00144">
    <property type="entry name" value="ASN_GLN_ASE_1"/>
    <property type="match status" value="1"/>
</dbReference>
<dbReference type="eggNOG" id="COG0252">
    <property type="taxonomic scope" value="Bacteria"/>
</dbReference>
<dbReference type="PIRSF" id="PIRSF500176">
    <property type="entry name" value="L_ASNase"/>
    <property type="match status" value="1"/>
</dbReference>
<dbReference type="Proteomes" id="UP000008495">
    <property type="component" value="Unassembled WGS sequence"/>
</dbReference>
<evidence type="ECO:0000256" key="8">
    <source>
        <dbReference type="PROSITE-ProRule" id="PRU10100"/>
    </source>
</evidence>
<comment type="caution">
    <text evidence="12">The sequence shown here is derived from an EMBL/GenBank/DDBJ whole genome shotgun (WGS) entry which is preliminary data.</text>
</comment>
<keyword evidence="13" id="KW-1185">Reference proteome</keyword>
<dbReference type="InterPro" id="IPR027475">
    <property type="entry name" value="Asparaginase/glutaminase_AS2"/>
</dbReference>
<dbReference type="Gene3D" id="3.40.50.40">
    <property type="match status" value="1"/>
</dbReference>
<feature type="domain" description="L-asparaginase N-terminal" evidence="10">
    <location>
        <begin position="12"/>
        <end position="202"/>
    </location>
</feature>
<dbReference type="SMART" id="SM00870">
    <property type="entry name" value="Asparaginase"/>
    <property type="match status" value="1"/>
</dbReference>
<evidence type="ECO:0000256" key="5">
    <source>
        <dbReference type="PIRSR" id="PIRSR001220-1"/>
    </source>
</evidence>
<dbReference type="InterPro" id="IPR027473">
    <property type="entry name" value="L-asparaginase_C"/>
</dbReference>
<dbReference type="CDD" id="cd08964">
    <property type="entry name" value="L-asparaginase_II"/>
    <property type="match status" value="1"/>
</dbReference>
<dbReference type="PANTHER" id="PTHR11707:SF28">
    <property type="entry name" value="60 KDA LYSOPHOSPHOLIPASE"/>
    <property type="match status" value="1"/>
</dbReference>
<evidence type="ECO:0000256" key="6">
    <source>
        <dbReference type="PIRSR" id="PIRSR001220-2"/>
    </source>
</evidence>
<dbReference type="FunFam" id="3.40.50.1170:FF:000001">
    <property type="entry name" value="L-asparaginase 2"/>
    <property type="match status" value="1"/>
</dbReference>
<evidence type="ECO:0000256" key="7">
    <source>
        <dbReference type="PROSITE-ProRule" id="PRU10099"/>
    </source>
</evidence>
<feature type="binding site" evidence="6">
    <location>
        <position position="67"/>
    </location>
    <ligand>
        <name>substrate</name>
    </ligand>
</feature>
<feature type="active site" evidence="8">
    <location>
        <position position="100"/>
    </location>
</feature>
<evidence type="ECO:0000259" key="10">
    <source>
        <dbReference type="Pfam" id="PF00710"/>
    </source>
</evidence>
<dbReference type="InterPro" id="IPR040919">
    <property type="entry name" value="Asparaginase_C"/>
</dbReference>
<dbReference type="InterPro" id="IPR006034">
    <property type="entry name" value="Asparaginase/glutaminase-like"/>
</dbReference>
<dbReference type="Gene3D" id="3.40.50.1170">
    <property type="entry name" value="L-asparaginase, N-terminal domain"/>
    <property type="match status" value="1"/>
</dbReference>
<dbReference type="InterPro" id="IPR037152">
    <property type="entry name" value="L-asparaginase_N_sf"/>
</dbReference>
<keyword evidence="3" id="KW-0378">Hydrolase</keyword>
<evidence type="ECO:0000256" key="2">
    <source>
        <dbReference type="ARBA" id="ARBA00012920"/>
    </source>
</evidence>
<dbReference type="InterPro" id="IPR004550">
    <property type="entry name" value="AsnASE_II"/>
</dbReference>
<protein>
    <recommendedName>
        <fullName evidence="2">asparaginase</fullName>
        <ecNumber evidence="2">3.5.1.1</ecNumber>
    </recommendedName>
</protein>
<gene>
    <name evidence="12" type="ORF">AUCHE_08_03140</name>
</gene>
<dbReference type="PROSITE" id="PS00917">
    <property type="entry name" value="ASN_GLN_ASE_2"/>
    <property type="match status" value="1"/>
</dbReference>
<dbReference type="EC" id="3.5.1.1" evidence="2"/>
<feature type="binding site" evidence="6">
    <location>
        <begin position="100"/>
        <end position="101"/>
    </location>
    <ligand>
        <name>substrate</name>
    </ligand>
</feature>
<dbReference type="GO" id="GO:0004067">
    <property type="term" value="F:asparaginase activity"/>
    <property type="evidence" value="ECO:0007669"/>
    <property type="project" value="UniProtKB-UniRule"/>
</dbReference>
<dbReference type="PIRSF" id="PIRSF001220">
    <property type="entry name" value="L-ASNase_gatD"/>
    <property type="match status" value="1"/>
</dbReference>
<dbReference type="PROSITE" id="PS51732">
    <property type="entry name" value="ASN_GLN_ASE_3"/>
    <property type="match status" value="1"/>
</dbReference>
<dbReference type="InterPro" id="IPR020827">
    <property type="entry name" value="Asparaginase/glutaminase_AS1"/>
</dbReference>
<evidence type="ECO:0000313" key="12">
    <source>
        <dbReference type="EMBL" id="GAB78070.1"/>
    </source>
</evidence>
<dbReference type="Pfam" id="PF00710">
    <property type="entry name" value="Asparaginase"/>
    <property type="match status" value="1"/>
</dbReference>
<dbReference type="InterPro" id="IPR027474">
    <property type="entry name" value="L-asparaginase_N"/>
</dbReference>
<feature type="active site" description="O-isoaspartyl threonine intermediate" evidence="5">
    <location>
        <position position="21"/>
    </location>
</feature>
<dbReference type="Pfam" id="PF17763">
    <property type="entry name" value="Asparaginase_C"/>
    <property type="match status" value="1"/>
</dbReference>
<name>K6VRW1_9MICO</name>
<evidence type="ECO:0000256" key="9">
    <source>
        <dbReference type="RuleBase" id="RU004456"/>
    </source>
</evidence>
<dbReference type="PRINTS" id="PR00139">
    <property type="entry name" value="ASNGLNASE"/>
</dbReference>
<feature type="active site" evidence="7">
    <location>
        <position position="21"/>
    </location>
</feature>
<feature type="domain" description="Asparaginase/glutaminase C-terminal" evidence="11">
    <location>
        <begin position="227"/>
        <end position="334"/>
    </location>
</feature>
<dbReference type="STRING" id="100225.SAMN05421595_0586"/>
<evidence type="ECO:0000256" key="3">
    <source>
        <dbReference type="ARBA" id="ARBA00022801"/>
    </source>
</evidence>
<dbReference type="InterPro" id="IPR036152">
    <property type="entry name" value="Asp/glu_Ase-like_sf"/>
</dbReference>
<proteinExistence type="inferred from homology"/>
<reference evidence="12 13" key="1">
    <citation type="submission" date="2012-08" db="EMBL/GenBank/DDBJ databases">
        <title>Whole genome shotgun sequence of Austwickia chelonae NBRC 105200.</title>
        <authorList>
            <person name="Yoshida I."/>
            <person name="Hosoyama A."/>
            <person name="Tsuchikane K."/>
            <person name="Katsumata H."/>
            <person name="Ando Y."/>
            <person name="Ohji S."/>
            <person name="Hamada M."/>
            <person name="Tamura T."/>
            <person name="Yamazoe A."/>
            <person name="Yamazaki S."/>
            <person name="Fujita N."/>
        </authorList>
    </citation>
    <scope>NUCLEOTIDE SEQUENCE [LARGE SCALE GENOMIC DNA]</scope>
    <source>
        <strain evidence="12 13">NBRC 105200</strain>
    </source>
</reference>
<dbReference type="SUPFAM" id="SSF53774">
    <property type="entry name" value="Glutaminase/Asparaginase"/>
    <property type="match status" value="1"/>
</dbReference>
<dbReference type="GO" id="GO:0006528">
    <property type="term" value="P:asparagine metabolic process"/>
    <property type="evidence" value="ECO:0007669"/>
    <property type="project" value="InterPro"/>
</dbReference>
<dbReference type="EMBL" id="BAGZ01000008">
    <property type="protein sequence ID" value="GAB78070.1"/>
    <property type="molecule type" value="Genomic_DNA"/>
</dbReference>
<dbReference type="PANTHER" id="PTHR11707">
    <property type="entry name" value="L-ASPARAGINASE"/>
    <property type="match status" value="1"/>
</dbReference>
<dbReference type="AlphaFoldDB" id="K6VRW1"/>
<dbReference type="RefSeq" id="WP_006502824.1">
    <property type="nucleotide sequence ID" value="NZ_BAGZ01000008.1"/>
</dbReference>
<evidence type="ECO:0000313" key="13">
    <source>
        <dbReference type="Proteomes" id="UP000008495"/>
    </source>
</evidence>
<comment type="similarity">
    <text evidence="1 9">Belongs to the asparaginase 1 family.</text>
</comment>
<accession>K6VRW1</accession>
<evidence type="ECO:0000256" key="1">
    <source>
        <dbReference type="ARBA" id="ARBA00010518"/>
    </source>
</evidence>
<comment type="catalytic activity">
    <reaction evidence="4">
        <text>L-asparagine + H2O = L-aspartate + NH4(+)</text>
        <dbReference type="Rhea" id="RHEA:21016"/>
        <dbReference type="ChEBI" id="CHEBI:15377"/>
        <dbReference type="ChEBI" id="CHEBI:28938"/>
        <dbReference type="ChEBI" id="CHEBI:29991"/>
        <dbReference type="ChEBI" id="CHEBI:58048"/>
        <dbReference type="EC" id="3.5.1.1"/>
    </reaction>
</comment>
<dbReference type="NCBIfam" id="TIGR00520">
    <property type="entry name" value="asnASE_II"/>
    <property type="match status" value="1"/>
</dbReference>